<evidence type="ECO:0000256" key="2">
    <source>
        <dbReference type="ARBA" id="ARBA00022475"/>
    </source>
</evidence>
<sequence length="470" mass="48545">MTTEIVPAEPLARTGDRDTGRRPQSTWRLLLATGGARIVVLPVSAICGLIVARLTTLAVGIDQFGVVMLVATLSQLLMFADLGAGAAVATARAKQPESPAATDHFQRTMLTAIRTTLCAALMLGLAAAGIGLLHAWPTLLGMHDPHLGAGVDVAAVLTLSAFSVSIPFALGADVLRGSGRLHEAVLLAGVSGPTALAMTGALYLLKAPTLAYALPIPVGVLVGYLFSALRARHTDRQILTGLLRKAFAPRRFPGSAISATAVPMFVVMIGLPLALQSDRIVLSHRVAPAGLSEYSYVAQLYTPIWSVISVAGLALWPHFAAGNLTAGALRKSWLTGVAVLSAAGVVAAAAFLLLSPFAVQWMSAGTARAGWSLLLAFAALLVVQSVHLTTGIMLISPEKLRFQAFCVVALVVANLPLSWVLAGRLGPAGPVLASAITVAVCQLIPGVFVGNRVASTTAARSEACPETAHG</sequence>
<keyword evidence="7" id="KW-1185">Reference proteome</keyword>
<protein>
    <submittedName>
        <fullName evidence="6">Uncharacterized protein</fullName>
    </submittedName>
</protein>
<dbReference type="PANTHER" id="PTHR30250:SF11">
    <property type="entry name" value="O-ANTIGEN TRANSPORTER-RELATED"/>
    <property type="match status" value="1"/>
</dbReference>
<accession>A0A7I7Z5P2</accession>
<keyword evidence="5" id="KW-0472">Membrane</keyword>
<evidence type="ECO:0000256" key="4">
    <source>
        <dbReference type="ARBA" id="ARBA00022989"/>
    </source>
</evidence>
<dbReference type="AlphaFoldDB" id="A0A7I7Z5P2"/>
<reference evidence="6 7" key="1">
    <citation type="journal article" date="2019" name="Emerg. Microbes Infect.">
        <title>Comprehensive subspecies identification of 175 nontuberculous mycobacteria species based on 7547 genomic profiles.</title>
        <authorList>
            <person name="Matsumoto Y."/>
            <person name="Kinjo T."/>
            <person name="Motooka D."/>
            <person name="Nabeya D."/>
            <person name="Jung N."/>
            <person name="Uechi K."/>
            <person name="Horii T."/>
            <person name="Iida T."/>
            <person name="Fujita J."/>
            <person name="Nakamura S."/>
        </authorList>
    </citation>
    <scope>NUCLEOTIDE SEQUENCE [LARGE SCALE GENOMIC DNA]</scope>
    <source>
        <strain evidence="6 7">JCM 14742</strain>
    </source>
</reference>
<dbReference type="RefSeq" id="WP_085269798.1">
    <property type="nucleotide sequence ID" value="NZ_AP022614.1"/>
</dbReference>
<dbReference type="OrthoDB" id="3728782at2"/>
<evidence type="ECO:0000313" key="7">
    <source>
        <dbReference type="Proteomes" id="UP000467105"/>
    </source>
</evidence>
<dbReference type="GO" id="GO:0005886">
    <property type="term" value="C:plasma membrane"/>
    <property type="evidence" value="ECO:0007669"/>
    <property type="project" value="UniProtKB-SubCell"/>
</dbReference>
<comment type="subcellular location">
    <subcellularLocation>
        <location evidence="1">Cell membrane</location>
        <topology evidence="1">Multi-pass membrane protein</topology>
    </subcellularLocation>
</comment>
<evidence type="ECO:0000256" key="1">
    <source>
        <dbReference type="ARBA" id="ARBA00004651"/>
    </source>
</evidence>
<keyword evidence="3" id="KW-0812">Transmembrane</keyword>
<evidence type="ECO:0000256" key="3">
    <source>
        <dbReference type="ARBA" id="ARBA00022692"/>
    </source>
</evidence>
<dbReference type="InterPro" id="IPR050833">
    <property type="entry name" value="Poly_Biosynth_Transport"/>
</dbReference>
<dbReference type="Proteomes" id="UP000467105">
    <property type="component" value="Chromosome"/>
</dbReference>
<evidence type="ECO:0000313" key="6">
    <source>
        <dbReference type="EMBL" id="BBZ48191.1"/>
    </source>
</evidence>
<name>A0A7I7Z5P2_9MYCO</name>
<keyword evidence="2" id="KW-1003">Cell membrane</keyword>
<proteinExistence type="predicted"/>
<evidence type="ECO:0000256" key="5">
    <source>
        <dbReference type="ARBA" id="ARBA00023136"/>
    </source>
</evidence>
<keyword evidence="4" id="KW-1133">Transmembrane helix</keyword>
<organism evidence="6 7">
    <name type="scientific">Mycobacterium parmense</name>
    <dbReference type="NCBI Taxonomy" id="185642"/>
    <lineage>
        <taxon>Bacteria</taxon>
        <taxon>Bacillati</taxon>
        <taxon>Actinomycetota</taxon>
        <taxon>Actinomycetes</taxon>
        <taxon>Mycobacteriales</taxon>
        <taxon>Mycobacteriaceae</taxon>
        <taxon>Mycobacterium</taxon>
        <taxon>Mycobacterium simiae complex</taxon>
    </lineage>
</organism>
<dbReference type="EMBL" id="AP022614">
    <property type="protein sequence ID" value="BBZ48191.1"/>
    <property type="molecule type" value="Genomic_DNA"/>
</dbReference>
<gene>
    <name evidence="6" type="ORF">MPRM_54720</name>
</gene>
<dbReference type="PANTHER" id="PTHR30250">
    <property type="entry name" value="PST FAMILY PREDICTED COLANIC ACID TRANSPORTER"/>
    <property type="match status" value="1"/>
</dbReference>